<dbReference type="Proteomes" id="UP000571084">
    <property type="component" value="Unassembled WGS sequence"/>
</dbReference>
<comment type="caution">
    <text evidence="2">The sequence shown here is derived from an EMBL/GenBank/DDBJ whole genome shotgun (WGS) entry which is preliminary data.</text>
</comment>
<keyword evidence="1" id="KW-1133">Transmembrane helix</keyword>
<gene>
    <name evidence="2" type="ORF">HNR39_002794</name>
</gene>
<keyword evidence="1" id="KW-0472">Membrane</keyword>
<keyword evidence="1" id="KW-0812">Transmembrane</keyword>
<dbReference type="RefSeq" id="WP_168055615.1">
    <property type="nucleotide sequence ID" value="NZ_JAAOZT010000007.1"/>
</dbReference>
<name>A0A840RUV9_9BURK</name>
<accession>A0A840RUV9</accession>
<sequence>MVKVKKRWLLFIIILPLMAYLLYFKWHEGTPYGEKEYSQNRKFYYQIHKVFSIDEWIPYVGVPGNTFNYDKHGYVLAYTAEGKFIGETYAKGIPIATIFWTDDELVVMAGVSDTNDDNIKLPKSSRKPW</sequence>
<dbReference type="EMBL" id="JACHHQ010000005">
    <property type="protein sequence ID" value="MBB5200952.1"/>
    <property type="molecule type" value="Genomic_DNA"/>
</dbReference>
<feature type="transmembrane region" description="Helical" evidence="1">
    <location>
        <begin position="7"/>
        <end position="26"/>
    </location>
</feature>
<organism evidence="2 3">
    <name type="scientific">Glaciimonas immobilis</name>
    <dbReference type="NCBI Taxonomy" id="728004"/>
    <lineage>
        <taxon>Bacteria</taxon>
        <taxon>Pseudomonadati</taxon>
        <taxon>Pseudomonadota</taxon>
        <taxon>Betaproteobacteria</taxon>
        <taxon>Burkholderiales</taxon>
        <taxon>Oxalobacteraceae</taxon>
        <taxon>Glaciimonas</taxon>
    </lineage>
</organism>
<evidence type="ECO:0000313" key="2">
    <source>
        <dbReference type="EMBL" id="MBB5200952.1"/>
    </source>
</evidence>
<keyword evidence="3" id="KW-1185">Reference proteome</keyword>
<protein>
    <submittedName>
        <fullName evidence="2">Uncharacterized protein</fullName>
    </submittedName>
</protein>
<dbReference type="AlphaFoldDB" id="A0A840RUV9"/>
<evidence type="ECO:0000313" key="3">
    <source>
        <dbReference type="Proteomes" id="UP000571084"/>
    </source>
</evidence>
<evidence type="ECO:0000256" key="1">
    <source>
        <dbReference type="SAM" id="Phobius"/>
    </source>
</evidence>
<reference evidence="2 3" key="1">
    <citation type="submission" date="2020-08" db="EMBL/GenBank/DDBJ databases">
        <title>Genomic Encyclopedia of Type Strains, Phase IV (KMG-IV): sequencing the most valuable type-strain genomes for metagenomic binning, comparative biology and taxonomic classification.</title>
        <authorList>
            <person name="Goeker M."/>
        </authorList>
    </citation>
    <scope>NUCLEOTIDE SEQUENCE [LARGE SCALE GENOMIC DNA]</scope>
    <source>
        <strain evidence="2 3">DSM 23240</strain>
    </source>
</reference>
<proteinExistence type="predicted"/>